<sequence>MPILDPGRVVARPVPPRQGAAAMNIRLANADLVLILALALGGALLLALRFRPKTWRGLVFEALLANLAAIAAVVTVEALLA</sequence>
<protein>
    <submittedName>
        <fullName evidence="2">Uncharacterized protein</fullName>
    </submittedName>
</protein>
<dbReference type="EMBL" id="CP000378">
    <property type="protein sequence ID" value="ABF75423.1"/>
    <property type="molecule type" value="Genomic_DNA"/>
</dbReference>
<reference evidence="2" key="1">
    <citation type="submission" date="2006-05" db="EMBL/GenBank/DDBJ databases">
        <title>Complete sequence of chromosome 1 of Burkholderia cenocepacia AU 1054.</title>
        <authorList>
            <consortium name="US DOE Joint Genome Institute"/>
            <person name="Copeland A."/>
            <person name="Lucas S."/>
            <person name="Lapidus A."/>
            <person name="Barry K."/>
            <person name="Detter J.C."/>
            <person name="Glavina del Rio T."/>
            <person name="Hammon N."/>
            <person name="Israni S."/>
            <person name="Dalin E."/>
            <person name="Tice H."/>
            <person name="Pitluck S."/>
            <person name="Chain P."/>
            <person name="Malfatti S."/>
            <person name="Shin M."/>
            <person name="Vergez L."/>
            <person name="Schmutz J."/>
            <person name="Larimer F."/>
            <person name="Land M."/>
            <person name="Hauser L."/>
            <person name="Kyrpides N."/>
            <person name="Lykidis A."/>
            <person name="LiPuma J.J."/>
            <person name="Konstantinidis K."/>
            <person name="Tiedje J.M."/>
            <person name="Richardson P."/>
        </authorList>
    </citation>
    <scope>NUCLEOTIDE SEQUENCE [LARGE SCALE GENOMIC DNA]</scope>
    <source>
        <strain evidence="2">AU 1054</strain>
    </source>
</reference>
<accession>A0A0H2XM26</accession>
<dbReference type="HOGENOM" id="CLU_193566_0_0_4"/>
<evidence type="ECO:0000313" key="2">
    <source>
        <dbReference type="EMBL" id="ABF75423.1"/>
    </source>
</evidence>
<keyword evidence="1" id="KW-0812">Transmembrane</keyword>
<proteinExistence type="predicted"/>
<gene>
    <name evidence="2" type="ordered locus">Bcen_0511</name>
</gene>
<dbReference type="AlphaFoldDB" id="A0A0H2XM26"/>
<keyword evidence="1" id="KW-0472">Membrane</keyword>
<feature type="transmembrane region" description="Helical" evidence="1">
    <location>
        <begin position="62"/>
        <end position="80"/>
    </location>
</feature>
<evidence type="ECO:0000256" key="1">
    <source>
        <dbReference type="SAM" id="Phobius"/>
    </source>
</evidence>
<feature type="transmembrane region" description="Helical" evidence="1">
    <location>
        <begin position="32"/>
        <end position="50"/>
    </location>
</feature>
<name>A0A0H2XM26_BURO1</name>
<organism evidence="2">
    <name type="scientific">Burkholderia orbicola (strain AU 1054)</name>
    <dbReference type="NCBI Taxonomy" id="331271"/>
    <lineage>
        <taxon>Bacteria</taxon>
        <taxon>Pseudomonadati</taxon>
        <taxon>Pseudomonadota</taxon>
        <taxon>Betaproteobacteria</taxon>
        <taxon>Burkholderiales</taxon>
        <taxon>Burkholderiaceae</taxon>
        <taxon>Burkholderia</taxon>
        <taxon>Burkholderia cepacia complex</taxon>
        <taxon>Burkholderia orbicola</taxon>
    </lineage>
</organism>
<keyword evidence="1" id="KW-1133">Transmembrane helix</keyword>